<feature type="active site" evidence="2">
    <location>
        <position position="132"/>
    </location>
</feature>
<dbReference type="Gene3D" id="3.20.20.450">
    <property type="entry name" value="EAL domain"/>
    <property type="match status" value="1"/>
</dbReference>
<dbReference type="SMART" id="SM00138">
    <property type="entry name" value="MeTrc"/>
    <property type="match status" value="1"/>
</dbReference>
<reference evidence="11" key="1">
    <citation type="submission" date="2016-10" db="EMBL/GenBank/DDBJ databases">
        <authorList>
            <person name="Varghese N."/>
            <person name="Submissions S."/>
        </authorList>
    </citation>
    <scope>NUCLEOTIDE SEQUENCE [LARGE SCALE GENOMIC DNA]</scope>
    <source>
        <strain evidence="11">DSM 7165</strain>
    </source>
</reference>
<dbReference type="CDD" id="cd00130">
    <property type="entry name" value="PAS"/>
    <property type="match status" value="1"/>
</dbReference>
<feature type="domain" description="GGDEF" evidence="9">
    <location>
        <begin position="1093"/>
        <end position="1225"/>
    </location>
</feature>
<dbReference type="GO" id="GO:0008984">
    <property type="term" value="F:protein-glutamate methylesterase activity"/>
    <property type="evidence" value="ECO:0007669"/>
    <property type="project" value="InterPro"/>
</dbReference>
<dbReference type="PANTHER" id="PTHR44757">
    <property type="entry name" value="DIGUANYLATE CYCLASE DGCP"/>
    <property type="match status" value="1"/>
</dbReference>
<dbReference type="Gene3D" id="3.30.450.20">
    <property type="entry name" value="PAS domain"/>
    <property type="match status" value="3"/>
</dbReference>
<dbReference type="Gene3D" id="3.40.50.150">
    <property type="entry name" value="Vaccinia Virus protein VP39"/>
    <property type="match status" value="1"/>
</dbReference>
<dbReference type="PROSITE" id="PS50122">
    <property type="entry name" value="CHEB"/>
    <property type="match status" value="1"/>
</dbReference>
<dbReference type="PROSITE" id="PS50883">
    <property type="entry name" value="EAL"/>
    <property type="match status" value="1"/>
</dbReference>
<dbReference type="Gene3D" id="3.40.50.180">
    <property type="entry name" value="Methylesterase CheB, C-terminal domain"/>
    <property type="match status" value="1"/>
</dbReference>
<dbReference type="SMART" id="SM00267">
    <property type="entry name" value="GGDEF"/>
    <property type="match status" value="1"/>
</dbReference>
<dbReference type="InterPro" id="IPR000160">
    <property type="entry name" value="GGDEF_dom"/>
</dbReference>
<dbReference type="InterPro" id="IPR029787">
    <property type="entry name" value="Nucleotide_cyclase"/>
</dbReference>
<dbReference type="PANTHER" id="PTHR44757:SF2">
    <property type="entry name" value="BIOFILM ARCHITECTURE MAINTENANCE PROTEIN MBAA"/>
    <property type="match status" value="1"/>
</dbReference>
<dbReference type="FunFam" id="3.30.70.270:FF:000001">
    <property type="entry name" value="Diguanylate cyclase domain protein"/>
    <property type="match status" value="1"/>
</dbReference>
<dbReference type="PRINTS" id="PR00996">
    <property type="entry name" value="CHERMTFRASE"/>
</dbReference>
<evidence type="ECO:0000256" key="3">
    <source>
        <dbReference type="SAM" id="Coils"/>
    </source>
</evidence>
<dbReference type="PROSITE" id="PS50123">
    <property type="entry name" value="CHER"/>
    <property type="match status" value="1"/>
</dbReference>
<dbReference type="Pfam" id="PF13426">
    <property type="entry name" value="PAS_9"/>
    <property type="match status" value="1"/>
</dbReference>
<evidence type="ECO:0000313" key="10">
    <source>
        <dbReference type="EMBL" id="SEI37226.1"/>
    </source>
</evidence>
<dbReference type="Pfam" id="PF01739">
    <property type="entry name" value="CheR"/>
    <property type="match status" value="1"/>
</dbReference>
<accession>A0A1H6Q5Q4</accession>
<dbReference type="InterPro" id="IPR035919">
    <property type="entry name" value="EAL_sf"/>
</dbReference>
<name>A0A1H6Q5Q4_9GAMM</name>
<evidence type="ECO:0000313" key="11">
    <source>
        <dbReference type="Proteomes" id="UP000242999"/>
    </source>
</evidence>
<dbReference type="InterPro" id="IPR029063">
    <property type="entry name" value="SAM-dependent_MTases_sf"/>
</dbReference>
<evidence type="ECO:0000259" key="7">
    <source>
        <dbReference type="PROSITE" id="PS50123"/>
    </source>
</evidence>
<keyword evidence="3" id="KW-0175">Coiled coil</keyword>
<dbReference type="RefSeq" id="WP_093307577.1">
    <property type="nucleotide sequence ID" value="NZ_FNYH01000001.1"/>
</dbReference>
<dbReference type="InterPro" id="IPR052155">
    <property type="entry name" value="Biofilm_reg_signaling"/>
</dbReference>
<dbReference type="SUPFAM" id="SSF52738">
    <property type="entry name" value="Methylesterase CheB, C-terminal domain"/>
    <property type="match status" value="1"/>
</dbReference>
<dbReference type="Pfam" id="PF13596">
    <property type="entry name" value="PAS_10"/>
    <property type="match status" value="1"/>
</dbReference>
<dbReference type="GO" id="GO:0000156">
    <property type="term" value="F:phosphorelay response regulator activity"/>
    <property type="evidence" value="ECO:0007669"/>
    <property type="project" value="InterPro"/>
</dbReference>
<evidence type="ECO:0000259" key="9">
    <source>
        <dbReference type="PROSITE" id="PS50887"/>
    </source>
</evidence>
<gene>
    <name evidence="10" type="ORF">SAMN05421831_1017</name>
</gene>
<dbReference type="EMBL" id="FNYH01000001">
    <property type="protein sequence ID" value="SEI37226.1"/>
    <property type="molecule type" value="Genomic_DNA"/>
</dbReference>
<feature type="domain" description="PAS" evidence="4">
    <location>
        <begin position="935"/>
        <end position="980"/>
    </location>
</feature>
<dbReference type="SUPFAM" id="SSF55073">
    <property type="entry name" value="Nucleotide cyclase"/>
    <property type="match status" value="1"/>
</dbReference>
<dbReference type="PROSITE" id="PS50887">
    <property type="entry name" value="GGDEF"/>
    <property type="match status" value="1"/>
</dbReference>
<dbReference type="SUPFAM" id="SSF47757">
    <property type="entry name" value="Chemotaxis receptor methyltransferase CheR, N-terminal domain"/>
    <property type="match status" value="1"/>
</dbReference>
<dbReference type="NCBIfam" id="TIGR00229">
    <property type="entry name" value="sensory_box"/>
    <property type="match status" value="1"/>
</dbReference>
<dbReference type="SUPFAM" id="SSF141868">
    <property type="entry name" value="EAL domain-like"/>
    <property type="match status" value="1"/>
</dbReference>
<dbReference type="InterPro" id="IPR000014">
    <property type="entry name" value="PAS"/>
</dbReference>
<feature type="active site" evidence="2">
    <location>
        <position position="40"/>
    </location>
</feature>
<feature type="domain" description="CheR-type methyltransferase" evidence="7">
    <location>
        <begin position="198"/>
        <end position="463"/>
    </location>
</feature>
<dbReference type="SMART" id="SM00086">
    <property type="entry name" value="PAC"/>
    <property type="match status" value="2"/>
</dbReference>
<dbReference type="Pfam" id="PF00563">
    <property type="entry name" value="EAL"/>
    <property type="match status" value="1"/>
</dbReference>
<dbReference type="NCBIfam" id="TIGR00254">
    <property type="entry name" value="GGDEF"/>
    <property type="match status" value="1"/>
</dbReference>
<dbReference type="InterPro" id="IPR022642">
    <property type="entry name" value="CheR_C"/>
</dbReference>
<dbReference type="SMART" id="SM00052">
    <property type="entry name" value="EAL"/>
    <property type="match status" value="1"/>
</dbReference>
<organism evidence="10 11">
    <name type="scientific">Allopseudospirillum japonicum</name>
    <dbReference type="NCBI Taxonomy" id="64971"/>
    <lineage>
        <taxon>Bacteria</taxon>
        <taxon>Pseudomonadati</taxon>
        <taxon>Pseudomonadota</taxon>
        <taxon>Gammaproteobacteria</taxon>
        <taxon>Oceanospirillales</taxon>
        <taxon>Oceanospirillaceae</taxon>
        <taxon>Allopseudospirillum</taxon>
    </lineage>
</organism>
<feature type="domain" description="PAC" evidence="5">
    <location>
        <begin position="763"/>
        <end position="813"/>
    </location>
</feature>
<dbReference type="InterPro" id="IPR001633">
    <property type="entry name" value="EAL_dom"/>
</dbReference>
<dbReference type="Gene3D" id="3.30.70.270">
    <property type="match status" value="1"/>
</dbReference>
<dbReference type="Pfam" id="PF03705">
    <property type="entry name" value="CheR_N"/>
    <property type="match status" value="1"/>
</dbReference>
<dbReference type="PROSITE" id="PS50113">
    <property type="entry name" value="PAC"/>
    <property type="match status" value="1"/>
</dbReference>
<dbReference type="SUPFAM" id="SSF53335">
    <property type="entry name" value="S-adenosyl-L-methionine-dependent methyltransferases"/>
    <property type="match status" value="1"/>
</dbReference>
<dbReference type="GO" id="GO:0008757">
    <property type="term" value="F:S-adenosylmethionine-dependent methyltransferase activity"/>
    <property type="evidence" value="ECO:0007669"/>
    <property type="project" value="InterPro"/>
</dbReference>
<dbReference type="PROSITE" id="PS50112">
    <property type="entry name" value="PAS"/>
    <property type="match status" value="1"/>
</dbReference>
<evidence type="ECO:0000259" key="4">
    <source>
        <dbReference type="PROSITE" id="PS50112"/>
    </source>
</evidence>
<dbReference type="InterPro" id="IPR013656">
    <property type="entry name" value="PAS_4"/>
</dbReference>
<dbReference type="GO" id="GO:0005737">
    <property type="term" value="C:cytoplasm"/>
    <property type="evidence" value="ECO:0007669"/>
    <property type="project" value="InterPro"/>
</dbReference>
<dbReference type="InterPro" id="IPR022641">
    <property type="entry name" value="CheR_N"/>
</dbReference>
<evidence type="ECO:0000259" key="8">
    <source>
        <dbReference type="PROSITE" id="PS50883"/>
    </source>
</evidence>
<protein>
    <submittedName>
        <fullName evidence="10">Two-component system, chemotaxis family, CheB/CheR fusion protein</fullName>
    </submittedName>
</protein>
<feature type="domain" description="EAL" evidence="8">
    <location>
        <begin position="1234"/>
        <end position="1489"/>
    </location>
</feature>
<dbReference type="InterPro" id="IPR035965">
    <property type="entry name" value="PAS-like_dom_sf"/>
</dbReference>
<dbReference type="InterPro" id="IPR000700">
    <property type="entry name" value="PAS-assoc_C"/>
</dbReference>
<dbReference type="OrthoDB" id="9816309at2"/>
<proteinExistence type="predicted"/>
<dbReference type="InterPro" id="IPR043128">
    <property type="entry name" value="Rev_trsase/Diguanyl_cyclase"/>
</dbReference>
<evidence type="ECO:0000259" key="6">
    <source>
        <dbReference type="PROSITE" id="PS50122"/>
    </source>
</evidence>
<dbReference type="InterPro" id="IPR035909">
    <property type="entry name" value="CheB_C"/>
</dbReference>
<evidence type="ECO:0000256" key="2">
    <source>
        <dbReference type="PROSITE-ProRule" id="PRU00050"/>
    </source>
</evidence>
<dbReference type="SMART" id="SM00091">
    <property type="entry name" value="PAS"/>
    <property type="match status" value="3"/>
</dbReference>
<dbReference type="Pfam" id="PF08448">
    <property type="entry name" value="PAS_4"/>
    <property type="match status" value="1"/>
</dbReference>
<keyword evidence="2" id="KW-0145">Chemotaxis</keyword>
<keyword evidence="2" id="KW-0378">Hydrolase</keyword>
<dbReference type="Pfam" id="PF01339">
    <property type="entry name" value="CheB_methylest"/>
    <property type="match status" value="1"/>
</dbReference>
<sequence>MHTAPTLIGIGASAGGLEAIGQLIATLDPQTHLSFVVLQHLSPTHKSMMVEILSRETRLQVQALCDNTKPQAGVIYIVPANYNASIKEGRLLLIPAQPQVAPKPSINEFFIALAADAGEASVGIVLSGTGSDGTAGLRAIQAAGGISLVQKPETAKYSGMPLSAIDAKVADFILSPKEIAQRLHSLIPKYPNQIDHFAEQSLNTLLSLLKEKCQVDFSGYKLGTLSRRIRRRIIATGHTELDAYISWIKQNLQELDLLARDILISVTAFFRDPEAFNMLNEHLLTLCKAKATHQEIRIWIAGCATGEEVYSFAILISEALQDNVGKQAIQIFATDIDEEALNVARRGLYPAAALANLDTEHLSKYFTINGNHYEVNKTLRDMIVFARHNLVDDPPFLRLDLISCRNVLIYFDNALQTRVLQRFHFALANQGILFLGRSESVAQAEQLFNAENRKERIFKKIGESIHFTSPVISRAKHANHKTKAKESTSQALLEGVTESLNITLALCNQKGTVLHTAGNVQKFFSFPSGAMQINICDIINQVFKNECITLMHKFNKTSQPQIGRIKNLASGRWQLRIQAVTQADNLFSLIIIAPPFHAGPLQLPETLSLPTHYADPLQDELQATKEHLQSLIEELATANEEMQSLNEEAQASNEELQATNEELEAANEELQATNEELVSLNEEMNVKTHELSRLNDEYSHLYDALEFPIMVFESSGHLKRFNAPASRRFNLRSTAIMQHVERLRLPEYIKHLPKLLHRVLAHGDREEILVKGDGRHLQLSISPGQDQYGEIQSLVVALMDITDILKTQEDLKESQGQLYSLIENTSILLAIKDISGSYLHANQSFLRAFSLTGQDYKKCSDFEIFPEQFAASLWSKDLEAIRAQIPIVAEHHLQVEGTKRIYRTVHQVMRDLQGHPKVLMNESEDITQPKEAEYQLKIAARVFEHAGEAIAVTDKKGIILSVNSAFQEVTGFNTQEAIGQAIGKLLGSGRHSHAFYQQMWSALDTKGYWQGEIWNQRKDGKIFPEWLTINRIDDRNERSEFFIAVFSDISSLKESQRKAEFLATHDPLTQLPNRNLFNDRINFALAQAKNNQHKVALFFIDLDNFKCINDTLGHHTGDDLLKQVATRLRNLVRDIDTVARLGGDEFTIILIDTSLEQAEYIAERILSELSTHFLLFGQKAFVSASIGIAFYPDDATDTANLIKSADTAMYRAKEEGRNRIQLFRPELRVHLFKQAAIETALHQALKEQNLRMVYQPKFCAQNPHKMIGAEALLRWQDATLGHVSPAEFIPVAEKSGLILELELYVAKRVITSLHQWSKANIKVPTIAMNISAYSLRDKNFYHKIYSLIQEYQFDIHLLQIELTEAALVSQGETEIYNLTQLDHLGIKFSLDDFGTGYSSLSYLKNLPISELKIDKSFIDGLGSNLSDEKIIQAILSMAQALDIKTVAEGVETQAQALWLKSKECHYLQGYWLARPLEKEDFIHFLRKHSADFEV</sequence>
<dbReference type="CDD" id="cd01949">
    <property type="entry name" value="GGDEF"/>
    <property type="match status" value="1"/>
</dbReference>
<comment type="cofactor">
    <cofactor evidence="1">
        <name>Mg(2+)</name>
        <dbReference type="ChEBI" id="CHEBI:18420"/>
    </cofactor>
</comment>
<dbReference type="InterPro" id="IPR000673">
    <property type="entry name" value="Sig_transdc_resp-reg_Me-estase"/>
</dbReference>
<keyword evidence="11" id="KW-1185">Reference proteome</keyword>
<dbReference type="InterPro" id="IPR001610">
    <property type="entry name" value="PAC"/>
</dbReference>
<evidence type="ECO:0000259" key="5">
    <source>
        <dbReference type="PROSITE" id="PS50113"/>
    </source>
</evidence>
<feature type="domain" description="CheB-type methylesterase" evidence="6">
    <location>
        <begin position="1"/>
        <end position="190"/>
    </location>
</feature>
<dbReference type="Proteomes" id="UP000242999">
    <property type="component" value="Unassembled WGS sequence"/>
</dbReference>
<dbReference type="CDD" id="cd16434">
    <property type="entry name" value="CheB-CheR_fusion"/>
    <property type="match status" value="1"/>
</dbReference>
<dbReference type="Pfam" id="PF00990">
    <property type="entry name" value="GGDEF"/>
    <property type="match status" value="1"/>
</dbReference>
<dbReference type="STRING" id="64971.SAMN05421831_1017"/>
<dbReference type="CDD" id="cd01948">
    <property type="entry name" value="EAL"/>
    <property type="match status" value="1"/>
</dbReference>
<evidence type="ECO:0000256" key="1">
    <source>
        <dbReference type="ARBA" id="ARBA00001946"/>
    </source>
</evidence>
<dbReference type="GO" id="GO:0006935">
    <property type="term" value="P:chemotaxis"/>
    <property type="evidence" value="ECO:0007669"/>
    <property type="project" value="UniProtKB-UniRule"/>
</dbReference>
<feature type="active site" evidence="2">
    <location>
        <position position="13"/>
    </location>
</feature>
<dbReference type="InterPro" id="IPR000780">
    <property type="entry name" value="CheR_MeTrfase"/>
</dbReference>
<feature type="coiled-coil region" evidence="3">
    <location>
        <begin position="614"/>
        <end position="697"/>
    </location>
</feature>
<dbReference type="SUPFAM" id="SSF55785">
    <property type="entry name" value="PYP-like sensor domain (PAS domain)"/>
    <property type="match status" value="3"/>
</dbReference>